<feature type="binding site" evidence="8">
    <location>
        <position position="104"/>
    </location>
    <ligand>
        <name>Mg(2+)</name>
        <dbReference type="ChEBI" id="CHEBI:18420"/>
    </ligand>
</feature>
<evidence type="ECO:0000256" key="5">
    <source>
        <dbReference type="ARBA" id="ARBA00022842"/>
    </source>
</evidence>
<dbReference type="InterPro" id="IPR029044">
    <property type="entry name" value="Nucleotide-diphossugar_trans"/>
</dbReference>
<dbReference type="RefSeq" id="WP_191154406.1">
    <property type="nucleotide sequence ID" value="NZ_JACWUN010000005.1"/>
</dbReference>
<gene>
    <name evidence="8" type="primary">mobA</name>
    <name evidence="10" type="ORF">ICT70_05530</name>
</gene>
<evidence type="ECO:0000256" key="6">
    <source>
        <dbReference type="ARBA" id="ARBA00023134"/>
    </source>
</evidence>
<keyword evidence="7 8" id="KW-0501">Molybdenum cofactor biosynthesis</keyword>
<dbReference type="HAMAP" id="MF_00316">
    <property type="entry name" value="MobA"/>
    <property type="match status" value="1"/>
</dbReference>
<dbReference type="GO" id="GO:1902758">
    <property type="term" value="P:bis(molybdopterin guanine dinucleotide)molybdenum biosynthetic process"/>
    <property type="evidence" value="ECO:0007669"/>
    <property type="project" value="TreeGrafter"/>
</dbReference>
<organism evidence="10 11">
    <name type="scientific">Pelovirga terrestris</name>
    <dbReference type="NCBI Taxonomy" id="2771352"/>
    <lineage>
        <taxon>Bacteria</taxon>
        <taxon>Pseudomonadati</taxon>
        <taxon>Thermodesulfobacteriota</taxon>
        <taxon>Desulfuromonadia</taxon>
        <taxon>Geobacterales</taxon>
        <taxon>Geobacteraceae</taxon>
        <taxon>Pelovirga</taxon>
    </lineage>
</organism>
<comment type="domain">
    <text evidence="8">The N-terminal domain determines nucleotide recognition and specific binding, while the C-terminal domain determines the specific binding to the target protein.</text>
</comment>
<dbReference type="GO" id="GO:0046872">
    <property type="term" value="F:metal ion binding"/>
    <property type="evidence" value="ECO:0007669"/>
    <property type="project" value="UniProtKB-KW"/>
</dbReference>
<protein>
    <recommendedName>
        <fullName evidence="8">Probable molybdenum cofactor guanylyltransferase</fullName>
        <shortName evidence="8">MoCo guanylyltransferase</shortName>
        <ecNumber evidence="8">2.7.7.77</ecNumber>
    </recommendedName>
    <alternativeName>
        <fullName evidence="8">GTP:molybdopterin guanylyltransferase</fullName>
    </alternativeName>
    <alternativeName>
        <fullName evidence="8">Mo-MPT guanylyltransferase</fullName>
    </alternativeName>
    <alternativeName>
        <fullName evidence="8">Molybdopterin guanylyltransferase</fullName>
    </alternativeName>
    <alternativeName>
        <fullName evidence="8">Molybdopterin-guanine dinucleotide synthase</fullName>
        <shortName evidence="8">MGD synthase</shortName>
    </alternativeName>
</protein>
<dbReference type="Gene3D" id="3.90.550.10">
    <property type="entry name" value="Spore Coat Polysaccharide Biosynthesis Protein SpsA, Chain A"/>
    <property type="match status" value="1"/>
</dbReference>
<keyword evidence="11" id="KW-1185">Reference proteome</keyword>
<keyword evidence="6 8" id="KW-0342">GTP-binding</keyword>
<evidence type="ECO:0000256" key="7">
    <source>
        <dbReference type="ARBA" id="ARBA00023150"/>
    </source>
</evidence>
<evidence type="ECO:0000256" key="3">
    <source>
        <dbReference type="ARBA" id="ARBA00022723"/>
    </source>
</evidence>
<dbReference type="InterPro" id="IPR025877">
    <property type="entry name" value="MobA-like_NTP_Trfase"/>
</dbReference>
<evidence type="ECO:0000259" key="9">
    <source>
        <dbReference type="Pfam" id="PF12804"/>
    </source>
</evidence>
<dbReference type="CDD" id="cd02503">
    <property type="entry name" value="MobA"/>
    <property type="match status" value="1"/>
</dbReference>
<dbReference type="Proteomes" id="UP000632828">
    <property type="component" value="Unassembled WGS sequence"/>
</dbReference>
<comment type="subcellular location">
    <subcellularLocation>
        <location evidence="8">Cytoplasm</location>
    </subcellularLocation>
</comment>
<proteinExistence type="inferred from homology"/>
<comment type="function">
    <text evidence="8">Transfers a GMP moiety from GTP to Mo-molybdopterin (Mo-MPT) cofactor (Moco or molybdenum cofactor) to form Mo-molybdopterin guanine dinucleotide (Mo-MGD) cofactor.</text>
</comment>
<dbReference type="Pfam" id="PF12804">
    <property type="entry name" value="NTP_transf_3"/>
    <property type="match status" value="1"/>
</dbReference>
<keyword evidence="5 8" id="KW-0460">Magnesium</keyword>
<reference evidence="10" key="1">
    <citation type="submission" date="2020-09" db="EMBL/GenBank/DDBJ databases">
        <title>Pelobacter alkaliphilus sp. nov., a novel anaerobic arsenate-reducing bacterium from terrestrial mud volcano.</title>
        <authorList>
            <person name="Khomyakova M.A."/>
            <person name="Merkel A.Y."/>
            <person name="Slobodkin A.I."/>
        </authorList>
    </citation>
    <scope>NUCLEOTIDE SEQUENCE</scope>
    <source>
        <strain evidence="10">M08fum</strain>
    </source>
</reference>
<feature type="binding site" evidence="8">
    <location>
        <position position="76"/>
    </location>
    <ligand>
        <name>GTP</name>
        <dbReference type="ChEBI" id="CHEBI:37565"/>
    </ligand>
</feature>
<feature type="binding site" evidence="8">
    <location>
        <position position="104"/>
    </location>
    <ligand>
        <name>GTP</name>
        <dbReference type="ChEBI" id="CHEBI:37565"/>
    </ligand>
</feature>
<dbReference type="GO" id="GO:0061603">
    <property type="term" value="F:molybdenum cofactor guanylyltransferase activity"/>
    <property type="evidence" value="ECO:0007669"/>
    <property type="project" value="UniProtKB-EC"/>
</dbReference>
<comment type="similarity">
    <text evidence="8">Belongs to the MobA family.</text>
</comment>
<keyword evidence="2 8" id="KW-0808">Transferase</keyword>
<dbReference type="GO" id="GO:0005525">
    <property type="term" value="F:GTP binding"/>
    <property type="evidence" value="ECO:0007669"/>
    <property type="project" value="UniProtKB-UniRule"/>
</dbReference>
<comment type="caution">
    <text evidence="8">Lacks conserved residue(s) required for the propagation of feature annotation.</text>
</comment>
<keyword evidence="1 8" id="KW-0963">Cytoplasm</keyword>
<evidence type="ECO:0000256" key="2">
    <source>
        <dbReference type="ARBA" id="ARBA00022679"/>
    </source>
</evidence>
<keyword evidence="10" id="KW-0548">Nucleotidyltransferase</keyword>
<accession>A0A8J6UKW7</accession>
<feature type="binding site" evidence="8">
    <location>
        <position position="32"/>
    </location>
    <ligand>
        <name>GTP</name>
        <dbReference type="ChEBI" id="CHEBI:37565"/>
    </ligand>
</feature>
<dbReference type="EMBL" id="JACWUN010000005">
    <property type="protein sequence ID" value="MBD1400127.1"/>
    <property type="molecule type" value="Genomic_DNA"/>
</dbReference>
<comment type="caution">
    <text evidence="10">The sequence shown here is derived from an EMBL/GenBank/DDBJ whole genome shotgun (WGS) entry which is preliminary data.</text>
</comment>
<sequence>MQISHNQQFTDHNDITGVILAGGRSRRMGRDKATLTVDGRTLFERAHDAFDGVFAQILIAGERPDLASAAVPYFADEFPGSALGGIHGGLRAAQTPWIFVTPCDLAAPDPNLIRHLLPYRHSYEAVVPRTPAGFEPVFALYHKNCLPVMEQMLRAGNYRIYEFYDHIRTRFVESDELPTGWQTALVNLNSPVDLEQLNQEAS</sequence>
<dbReference type="EC" id="2.7.7.77" evidence="8"/>
<evidence type="ECO:0000256" key="1">
    <source>
        <dbReference type="ARBA" id="ARBA00022490"/>
    </source>
</evidence>
<evidence type="ECO:0000256" key="8">
    <source>
        <dbReference type="HAMAP-Rule" id="MF_00316"/>
    </source>
</evidence>
<feature type="domain" description="MobA-like NTP transferase" evidence="9">
    <location>
        <begin position="17"/>
        <end position="163"/>
    </location>
</feature>
<dbReference type="PANTHER" id="PTHR19136:SF81">
    <property type="entry name" value="MOLYBDENUM COFACTOR GUANYLYLTRANSFERASE"/>
    <property type="match status" value="1"/>
</dbReference>
<comment type="cofactor">
    <cofactor evidence="8">
        <name>Mg(2+)</name>
        <dbReference type="ChEBI" id="CHEBI:18420"/>
    </cofactor>
</comment>
<feature type="binding site" evidence="8">
    <location>
        <begin position="20"/>
        <end position="22"/>
    </location>
    <ligand>
        <name>GTP</name>
        <dbReference type="ChEBI" id="CHEBI:37565"/>
    </ligand>
</feature>
<evidence type="ECO:0000256" key="4">
    <source>
        <dbReference type="ARBA" id="ARBA00022741"/>
    </source>
</evidence>
<name>A0A8J6UKW7_9BACT</name>
<dbReference type="PANTHER" id="PTHR19136">
    <property type="entry name" value="MOLYBDENUM COFACTOR GUANYLYLTRANSFERASE"/>
    <property type="match status" value="1"/>
</dbReference>
<dbReference type="InterPro" id="IPR013482">
    <property type="entry name" value="Molybde_CF_guanTrfase"/>
</dbReference>
<evidence type="ECO:0000313" key="10">
    <source>
        <dbReference type="EMBL" id="MBD1400127.1"/>
    </source>
</evidence>
<keyword evidence="4 8" id="KW-0547">Nucleotide-binding</keyword>
<dbReference type="SUPFAM" id="SSF53448">
    <property type="entry name" value="Nucleotide-diphospho-sugar transferases"/>
    <property type="match status" value="1"/>
</dbReference>
<dbReference type="AlphaFoldDB" id="A0A8J6UKW7"/>
<dbReference type="GO" id="GO:0005737">
    <property type="term" value="C:cytoplasm"/>
    <property type="evidence" value="ECO:0007669"/>
    <property type="project" value="UniProtKB-SubCell"/>
</dbReference>
<comment type="catalytic activity">
    <reaction evidence="8">
        <text>Mo-molybdopterin + GTP + H(+) = Mo-molybdopterin guanine dinucleotide + diphosphate</text>
        <dbReference type="Rhea" id="RHEA:34243"/>
        <dbReference type="ChEBI" id="CHEBI:15378"/>
        <dbReference type="ChEBI" id="CHEBI:33019"/>
        <dbReference type="ChEBI" id="CHEBI:37565"/>
        <dbReference type="ChEBI" id="CHEBI:71302"/>
        <dbReference type="ChEBI" id="CHEBI:71310"/>
        <dbReference type="EC" id="2.7.7.77"/>
    </reaction>
</comment>
<evidence type="ECO:0000313" key="11">
    <source>
        <dbReference type="Proteomes" id="UP000632828"/>
    </source>
</evidence>
<keyword evidence="3 8" id="KW-0479">Metal-binding</keyword>